<name>A0ACC0B6T7_CATRO</name>
<evidence type="ECO:0000313" key="1">
    <source>
        <dbReference type="EMBL" id="KAI5668356.1"/>
    </source>
</evidence>
<dbReference type="Proteomes" id="UP001060085">
    <property type="component" value="Linkage Group LG04"/>
</dbReference>
<evidence type="ECO:0000313" key="2">
    <source>
        <dbReference type="Proteomes" id="UP001060085"/>
    </source>
</evidence>
<dbReference type="EMBL" id="CM044704">
    <property type="protein sequence ID" value="KAI5668356.1"/>
    <property type="molecule type" value="Genomic_DNA"/>
</dbReference>
<organism evidence="1 2">
    <name type="scientific">Catharanthus roseus</name>
    <name type="common">Madagascar periwinkle</name>
    <name type="synonym">Vinca rosea</name>
    <dbReference type="NCBI Taxonomy" id="4058"/>
    <lineage>
        <taxon>Eukaryota</taxon>
        <taxon>Viridiplantae</taxon>
        <taxon>Streptophyta</taxon>
        <taxon>Embryophyta</taxon>
        <taxon>Tracheophyta</taxon>
        <taxon>Spermatophyta</taxon>
        <taxon>Magnoliopsida</taxon>
        <taxon>eudicotyledons</taxon>
        <taxon>Gunneridae</taxon>
        <taxon>Pentapetalae</taxon>
        <taxon>asterids</taxon>
        <taxon>lamiids</taxon>
        <taxon>Gentianales</taxon>
        <taxon>Apocynaceae</taxon>
        <taxon>Rauvolfioideae</taxon>
        <taxon>Vinceae</taxon>
        <taxon>Catharanthinae</taxon>
        <taxon>Catharanthus</taxon>
    </lineage>
</organism>
<proteinExistence type="predicted"/>
<sequence length="162" mass="17879">MRSGLTHVKCQGCLEGQGKYSNFTRRKRRPRRRLRSEAVHLRAMSSRAPSCRGLALIEPCCADMLRRVEAIVSSISDAFGKFMRQADIGTGILISSLPTPADDSEASAPDIAVRSSSTPSPSIRALDTDDAPCPLVILGQIRMFYICMYIYGASIVFYIERC</sequence>
<comment type="caution">
    <text evidence="1">The sequence shown here is derived from an EMBL/GenBank/DDBJ whole genome shotgun (WGS) entry which is preliminary data.</text>
</comment>
<protein>
    <submittedName>
        <fullName evidence="1">Uncharacterized protein</fullName>
    </submittedName>
</protein>
<accession>A0ACC0B6T7</accession>
<keyword evidence="2" id="KW-1185">Reference proteome</keyword>
<reference evidence="2" key="1">
    <citation type="journal article" date="2023" name="Nat. Plants">
        <title>Single-cell RNA sequencing provides a high-resolution roadmap for understanding the multicellular compartmentation of specialized metabolism.</title>
        <authorList>
            <person name="Sun S."/>
            <person name="Shen X."/>
            <person name="Li Y."/>
            <person name="Li Y."/>
            <person name="Wang S."/>
            <person name="Li R."/>
            <person name="Zhang H."/>
            <person name="Shen G."/>
            <person name="Guo B."/>
            <person name="Wei J."/>
            <person name="Xu J."/>
            <person name="St-Pierre B."/>
            <person name="Chen S."/>
            <person name="Sun C."/>
        </authorList>
    </citation>
    <scope>NUCLEOTIDE SEQUENCE [LARGE SCALE GENOMIC DNA]</scope>
</reference>
<gene>
    <name evidence="1" type="ORF">M9H77_18209</name>
</gene>